<dbReference type="SFLD" id="SFLDF00027">
    <property type="entry name" value="p-type_atpase"/>
    <property type="match status" value="1"/>
</dbReference>
<keyword evidence="4" id="KW-0479">Metal-binding</keyword>
<dbReference type="GO" id="GO:0016887">
    <property type="term" value="F:ATP hydrolysis activity"/>
    <property type="evidence" value="ECO:0007669"/>
    <property type="project" value="InterPro"/>
</dbReference>
<keyword evidence="15" id="KW-1185">Reference proteome</keyword>
<dbReference type="PROSITE" id="PS00154">
    <property type="entry name" value="ATPASE_E1_E2"/>
    <property type="match status" value="1"/>
</dbReference>
<dbReference type="Proteomes" id="UP000692954">
    <property type="component" value="Unassembled WGS sequence"/>
</dbReference>
<dbReference type="PANTHER" id="PTHR45630">
    <property type="entry name" value="CATION-TRANSPORTING ATPASE-RELATED"/>
    <property type="match status" value="1"/>
</dbReference>
<dbReference type="InterPro" id="IPR059000">
    <property type="entry name" value="ATPase_P-type_domA"/>
</dbReference>
<dbReference type="SFLD" id="SFLDG00002">
    <property type="entry name" value="C1.7:_P-type_atpase_like"/>
    <property type="match status" value="1"/>
</dbReference>
<gene>
    <name evidence="14" type="ORF">PSON_ATCC_30995.1.T1490091</name>
</gene>
<evidence type="ECO:0000256" key="8">
    <source>
        <dbReference type="ARBA" id="ARBA00022967"/>
    </source>
</evidence>
<dbReference type="GO" id="GO:0019829">
    <property type="term" value="F:ATPase-coupled monoatomic cation transmembrane transporter activity"/>
    <property type="evidence" value="ECO:0007669"/>
    <property type="project" value="TreeGrafter"/>
</dbReference>
<dbReference type="GO" id="GO:0046872">
    <property type="term" value="F:metal ion binding"/>
    <property type="evidence" value="ECO:0007669"/>
    <property type="project" value="UniProtKB-KW"/>
</dbReference>
<dbReference type="AlphaFoldDB" id="A0A8S1R937"/>
<dbReference type="PANTHER" id="PTHR45630:SF8">
    <property type="entry name" value="CATION-TRANSPORTING ATPASE"/>
    <property type="match status" value="1"/>
</dbReference>
<evidence type="ECO:0000256" key="6">
    <source>
        <dbReference type="ARBA" id="ARBA00022840"/>
    </source>
</evidence>
<dbReference type="OrthoDB" id="10256233at2759"/>
<keyword evidence="11" id="KW-0175">Coiled coil</keyword>
<sequence length="1159" mass="132666">MDPNSLLPKEANIEVIDSEIEGTTKITNIEPIRLQKRRIVLGVLLSVITSFLFTLACSWSKKLVRKFFFKESQLDRATHMWITNNDNSNNIAKLIQQQSQVYFINRKLKYIYDSAMNKFKALEYDLRTKRELLQANGVQNPRQQQEKFGKCLIDIPKPNLFVYLVKELTAPFYILQYLSCFLWVLEDLAILSIIMISVSLIFTTINFLLLQNSAQKLRDMAKSLAQVQVYRGDQPFYKQGIQFKKMDSQDLVPGDVIAIENKMTLPCDCVLISGDLLMNEASLTGESIPIPKIPIENLDQPVSFMVDKRHCLYEGTKVLLARPTYQYVIAIVGRTGFSSFKGQIFRSVLYPKVQPFPFYSQGIKYLICLAICVLIVYFALLPRIISVGFSFMIIFLRFWDALTWIVPPALPIFVSMCQTYSLIRLRQKGVFGIDPSKSLVAGKINTVCFDKTGTLTTIGIDMYGYQMRKKNKFEKFINKNQVNYKNNFEFKLFATCHGTYEIDGDLMGDSLDVELFKFTDFTIDKNPPPNVKSRVINKNKDIVLDVLKLYEFESALQRMSVIVKEKDNYFVFVKGSPEKMAELSNQNTIPIDFKKNLNLLTMKGLRILGFGFRQITEEECERLMNASRQECETDIQFLGLLAMENKLKHDTPQVIDLLNKANVDLKVISGDNPLTTVQCARECGIIPNIKPVLLLDYNEKEQQLTLDEISVFEDSQNLNQTKQDIEIEVLVDEVEDLSEEILDHQKVMQKLVQHLLTAQNIKRSLISDNDNLSSQHCFAMSGKAFDYFWSQLPNEEIRKMNKQSFAGFEQPINNVEQIKIGGLNDQELHIKLFASICLNARVFARMRPEQKSMVIEKLQELKKMVLMIGDGANDCAAIKQANVGVSFAQSDAAYSAPYSSADDSIDCVRQVLLDGRCALQNALEVFQYYVGASVIKYTAAMITMAFGQNFGDLQYIVINYVGSLPYLKSISLSKPSITLTKELPNESMMALSNVAVLSFQIIVASLGLVINFLYWNSLDWENEPGVVDGKFSKEGTIQTTQFKSMQIYFIMAVFAIYTSRPFKQKILTHKIMLVFICISLIFTLWIFFTYQEWQFKVLKLYDTNIQHGRSYNFIQFILTIIVGLVMLLGDEYVIRRVFPNNKKQIKKTKTRPSISSYNS</sequence>
<dbReference type="InterPro" id="IPR001757">
    <property type="entry name" value="P_typ_ATPase"/>
</dbReference>
<dbReference type="GO" id="GO:0016020">
    <property type="term" value="C:membrane"/>
    <property type="evidence" value="ECO:0007669"/>
    <property type="project" value="UniProtKB-SubCell"/>
</dbReference>
<dbReference type="Pfam" id="PF13246">
    <property type="entry name" value="Cation_ATPase"/>
    <property type="match status" value="1"/>
</dbReference>
<keyword evidence="7" id="KW-0460">Magnesium</keyword>
<keyword evidence="9 12" id="KW-1133">Transmembrane helix</keyword>
<dbReference type="InterPro" id="IPR018303">
    <property type="entry name" value="ATPase_P-typ_P_site"/>
</dbReference>
<dbReference type="NCBIfam" id="TIGR01657">
    <property type="entry name" value="P-ATPase-V"/>
    <property type="match status" value="1"/>
</dbReference>
<evidence type="ECO:0000256" key="2">
    <source>
        <dbReference type="ARBA" id="ARBA00022553"/>
    </source>
</evidence>
<dbReference type="SFLD" id="SFLDS00003">
    <property type="entry name" value="Haloacid_Dehalogenase"/>
    <property type="match status" value="1"/>
</dbReference>
<keyword evidence="5" id="KW-0547">Nucleotide-binding</keyword>
<feature type="transmembrane region" description="Helical" evidence="12">
    <location>
        <begin position="39"/>
        <end position="60"/>
    </location>
</feature>
<evidence type="ECO:0000256" key="11">
    <source>
        <dbReference type="SAM" id="Coils"/>
    </source>
</evidence>
<feature type="transmembrane region" description="Helical" evidence="12">
    <location>
        <begin position="160"/>
        <end position="184"/>
    </location>
</feature>
<dbReference type="InterPro" id="IPR044492">
    <property type="entry name" value="P_typ_ATPase_HD_dom"/>
</dbReference>
<keyword evidence="6" id="KW-0067">ATP-binding</keyword>
<comment type="subcellular location">
    <subcellularLocation>
        <location evidence="1">Membrane</location>
        <topology evidence="1">Multi-pass membrane protein</topology>
    </subcellularLocation>
</comment>
<keyword evidence="2" id="KW-0597">Phosphoprotein</keyword>
<evidence type="ECO:0000256" key="3">
    <source>
        <dbReference type="ARBA" id="ARBA00022692"/>
    </source>
</evidence>
<evidence type="ECO:0000313" key="15">
    <source>
        <dbReference type="Proteomes" id="UP000692954"/>
    </source>
</evidence>
<protein>
    <recommendedName>
        <fullName evidence="13">P-type ATPase A domain-containing protein</fullName>
    </recommendedName>
</protein>
<evidence type="ECO:0000256" key="5">
    <source>
        <dbReference type="ARBA" id="ARBA00022741"/>
    </source>
</evidence>
<keyword evidence="8" id="KW-1278">Translocase</keyword>
<evidence type="ECO:0000256" key="10">
    <source>
        <dbReference type="ARBA" id="ARBA00023136"/>
    </source>
</evidence>
<feature type="transmembrane region" description="Helical" evidence="12">
    <location>
        <begin position="994"/>
        <end position="1015"/>
    </location>
</feature>
<comment type="caution">
    <text evidence="14">The sequence shown here is derived from an EMBL/GenBank/DDBJ whole genome shotgun (WGS) entry which is preliminary data.</text>
</comment>
<dbReference type="Pfam" id="PF00122">
    <property type="entry name" value="E1-E2_ATPase"/>
    <property type="match status" value="1"/>
</dbReference>
<feature type="transmembrane region" description="Helical" evidence="12">
    <location>
        <begin position="1042"/>
        <end position="1059"/>
    </location>
</feature>
<feature type="domain" description="P-type ATPase A" evidence="13">
    <location>
        <begin position="227"/>
        <end position="348"/>
    </location>
</feature>
<proteinExistence type="predicted"/>
<feature type="transmembrane region" description="Helical" evidence="12">
    <location>
        <begin position="1110"/>
        <end position="1129"/>
    </location>
</feature>
<evidence type="ECO:0000313" key="14">
    <source>
        <dbReference type="EMBL" id="CAD8124147.1"/>
    </source>
</evidence>
<evidence type="ECO:0000256" key="12">
    <source>
        <dbReference type="SAM" id="Phobius"/>
    </source>
</evidence>
<evidence type="ECO:0000256" key="7">
    <source>
        <dbReference type="ARBA" id="ARBA00022842"/>
    </source>
</evidence>
<evidence type="ECO:0000259" key="13">
    <source>
        <dbReference type="Pfam" id="PF00122"/>
    </source>
</evidence>
<dbReference type="GO" id="GO:0140358">
    <property type="term" value="F:P-type transmembrane transporter activity"/>
    <property type="evidence" value="ECO:0007669"/>
    <property type="project" value="InterPro"/>
</dbReference>
<accession>A0A8S1R937</accession>
<dbReference type="NCBIfam" id="TIGR01494">
    <property type="entry name" value="ATPase_P-type"/>
    <property type="match status" value="1"/>
</dbReference>
<feature type="transmembrane region" description="Helical" evidence="12">
    <location>
        <begin position="365"/>
        <end position="395"/>
    </location>
</feature>
<organism evidence="14 15">
    <name type="scientific">Paramecium sonneborni</name>
    <dbReference type="NCBI Taxonomy" id="65129"/>
    <lineage>
        <taxon>Eukaryota</taxon>
        <taxon>Sar</taxon>
        <taxon>Alveolata</taxon>
        <taxon>Ciliophora</taxon>
        <taxon>Intramacronucleata</taxon>
        <taxon>Oligohymenophorea</taxon>
        <taxon>Peniculida</taxon>
        <taxon>Parameciidae</taxon>
        <taxon>Paramecium</taxon>
    </lineage>
</organism>
<keyword evidence="3 12" id="KW-0812">Transmembrane</keyword>
<feature type="transmembrane region" description="Helical" evidence="12">
    <location>
        <begin position="190"/>
        <end position="210"/>
    </location>
</feature>
<dbReference type="GO" id="GO:0005524">
    <property type="term" value="F:ATP binding"/>
    <property type="evidence" value="ECO:0007669"/>
    <property type="project" value="UniProtKB-KW"/>
</dbReference>
<evidence type="ECO:0000256" key="1">
    <source>
        <dbReference type="ARBA" id="ARBA00004141"/>
    </source>
</evidence>
<evidence type="ECO:0000256" key="9">
    <source>
        <dbReference type="ARBA" id="ARBA00022989"/>
    </source>
</evidence>
<keyword evidence="10 12" id="KW-0472">Membrane</keyword>
<dbReference type="EMBL" id="CAJJDN010000149">
    <property type="protein sequence ID" value="CAD8124147.1"/>
    <property type="molecule type" value="Genomic_DNA"/>
</dbReference>
<reference evidence="14" key="1">
    <citation type="submission" date="2021-01" db="EMBL/GenBank/DDBJ databases">
        <authorList>
            <consortium name="Genoscope - CEA"/>
            <person name="William W."/>
        </authorList>
    </citation>
    <scope>NUCLEOTIDE SEQUENCE</scope>
</reference>
<name>A0A8S1R937_9CILI</name>
<feature type="transmembrane region" description="Helical" evidence="12">
    <location>
        <begin position="1071"/>
        <end position="1090"/>
    </location>
</feature>
<evidence type="ECO:0000256" key="4">
    <source>
        <dbReference type="ARBA" id="ARBA00022723"/>
    </source>
</evidence>
<feature type="coiled-coil region" evidence="11">
    <location>
        <begin position="727"/>
        <end position="754"/>
    </location>
</feature>
<dbReference type="InterPro" id="IPR006544">
    <property type="entry name" value="P-type_TPase_V"/>
</dbReference>